<organism evidence="2 3">
    <name type="scientific">Electrophorus voltai</name>
    <dbReference type="NCBI Taxonomy" id="2609070"/>
    <lineage>
        <taxon>Eukaryota</taxon>
        <taxon>Metazoa</taxon>
        <taxon>Chordata</taxon>
        <taxon>Craniata</taxon>
        <taxon>Vertebrata</taxon>
        <taxon>Euteleostomi</taxon>
        <taxon>Actinopterygii</taxon>
        <taxon>Neopterygii</taxon>
        <taxon>Teleostei</taxon>
        <taxon>Ostariophysi</taxon>
        <taxon>Gymnotiformes</taxon>
        <taxon>Gymnotoidei</taxon>
        <taxon>Gymnotidae</taxon>
        <taxon>Electrophorus</taxon>
    </lineage>
</organism>
<gene>
    <name evidence="2" type="ORF">P4O66_022306</name>
</gene>
<reference evidence="2" key="1">
    <citation type="submission" date="2023-03" db="EMBL/GenBank/DDBJ databases">
        <title>Electrophorus voltai genome.</title>
        <authorList>
            <person name="Bian C."/>
        </authorList>
    </citation>
    <scope>NUCLEOTIDE SEQUENCE</scope>
    <source>
        <strain evidence="2">CB-2022</strain>
        <tissue evidence="2">Muscle</tissue>
    </source>
</reference>
<dbReference type="AlphaFoldDB" id="A0AAD8ZQF3"/>
<accession>A0AAD8ZQF3</accession>
<feature type="compositionally biased region" description="Basic and acidic residues" evidence="1">
    <location>
        <begin position="64"/>
        <end position="74"/>
    </location>
</feature>
<protein>
    <submittedName>
        <fullName evidence="2">Uncharacterized protein</fullName>
    </submittedName>
</protein>
<comment type="caution">
    <text evidence="2">The sequence shown here is derived from an EMBL/GenBank/DDBJ whole genome shotgun (WGS) entry which is preliminary data.</text>
</comment>
<evidence type="ECO:0000256" key="1">
    <source>
        <dbReference type="SAM" id="MobiDB-lite"/>
    </source>
</evidence>
<evidence type="ECO:0000313" key="3">
    <source>
        <dbReference type="Proteomes" id="UP001239994"/>
    </source>
</evidence>
<feature type="compositionally biased region" description="Acidic residues" evidence="1">
    <location>
        <begin position="97"/>
        <end position="110"/>
    </location>
</feature>
<proteinExistence type="predicted"/>
<evidence type="ECO:0000313" key="2">
    <source>
        <dbReference type="EMBL" id="KAK1801665.1"/>
    </source>
</evidence>
<dbReference type="EMBL" id="JAROKS010000008">
    <property type="protein sequence ID" value="KAK1801665.1"/>
    <property type="molecule type" value="Genomic_DNA"/>
</dbReference>
<feature type="region of interest" description="Disordered" evidence="1">
    <location>
        <begin position="1"/>
        <end position="118"/>
    </location>
</feature>
<keyword evidence="3" id="KW-1185">Reference proteome</keyword>
<dbReference type="Proteomes" id="UP001239994">
    <property type="component" value="Unassembled WGS sequence"/>
</dbReference>
<name>A0AAD8ZQF3_9TELE</name>
<sequence length="140" mass="15608">MQPESTRPESTAPRAWPSRGTNVCATALTLPDSKAQVEPPHQSPAMKPREIKDRAAVRTPKPPPRLDLHQKPPDFDQGSLSSAELLPAKTGKKSLGMEEEEEEEEEEKEEEKEKSPRSIACIREAFLIPIDHSLPVLCQH</sequence>
<feature type="compositionally biased region" description="Basic and acidic residues" evidence="1">
    <location>
        <begin position="47"/>
        <end position="56"/>
    </location>
</feature>